<keyword evidence="9" id="KW-0234">DNA repair</keyword>
<feature type="compositionally biased region" description="Acidic residues" evidence="15">
    <location>
        <begin position="72"/>
        <end position="103"/>
    </location>
</feature>
<evidence type="ECO:0000256" key="10">
    <source>
        <dbReference type="ARBA" id="ARBA00023235"/>
    </source>
</evidence>
<dbReference type="GO" id="GO:0003677">
    <property type="term" value="F:DNA binding"/>
    <property type="evidence" value="ECO:0007669"/>
    <property type="project" value="UniProtKB-KW"/>
</dbReference>
<dbReference type="GO" id="GO:0005524">
    <property type="term" value="F:ATP binding"/>
    <property type="evidence" value="ECO:0007669"/>
    <property type="project" value="UniProtKB-KW"/>
</dbReference>
<evidence type="ECO:0000313" key="18">
    <source>
        <dbReference type="EMBL" id="TNY20628.1"/>
    </source>
</evidence>
<dbReference type="GO" id="GO:0006289">
    <property type="term" value="P:nucleotide-excision repair"/>
    <property type="evidence" value="ECO:0007669"/>
    <property type="project" value="InterPro"/>
</dbReference>
<dbReference type="Gene3D" id="3.40.50.300">
    <property type="entry name" value="P-loop containing nucleotide triphosphate hydrolases"/>
    <property type="match status" value="2"/>
</dbReference>
<gene>
    <name evidence="18" type="ORF">DMC30DRAFT_364726</name>
</gene>
<feature type="region of interest" description="Disordered" evidence="15">
    <location>
        <begin position="940"/>
        <end position="970"/>
    </location>
</feature>
<keyword evidence="3" id="KW-0547">Nucleotide-binding</keyword>
<dbReference type="PROSITE" id="PS51194">
    <property type="entry name" value="HELICASE_CTER"/>
    <property type="match status" value="1"/>
</dbReference>
<proteinExistence type="inferred from homology"/>
<dbReference type="InterPro" id="IPR027417">
    <property type="entry name" value="P-loop_NTPase"/>
</dbReference>
<evidence type="ECO:0000256" key="3">
    <source>
        <dbReference type="ARBA" id="ARBA00022741"/>
    </source>
</evidence>
<keyword evidence="5" id="KW-0378">Hydrolase</keyword>
<comment type="caution">
    <text evidence="18">The sequence shown here is derived from an EMBL/GenBank/DDBJ whole genome shotgun (WGS) entry which is preliminary data.</text>
</comment>
<evidence type="ECO:0000256" key="2">
    <source>
        <dbReference type="ARBA" id="ARBA00006637"/>
    </source>
</evidence>
<dbReference type="OrthoDB" id="10262986at2759"/>
<keyword evidence="10" id="KW-0413">Isomerase</keyword>
<dbReference type="GO" id="GO:0043138">
    <property type="term" value="F:3'-5' DNA helicase activity"/>
    <property type="evidence" value="ECO:0007669"/>
    <property type="project" value="UniProtKB-EC"/>
</dbReference>
<sequence length="1031" mass="112222">MATHPLSDSDTPASAPAPKRARRAAAAAHPSSHVDLTAAAAQASSDSDDHSDDGTNPDRTYRLTRQDRAQEREDDYAGDGGDEDDDDEVDLDGDDASDDEDDFVPQRASASSSANKGKGKAKAKAKPRPGAKGAKGASGKGKAGAAGGGGGSGASSGIRLKLSSASASAYGDADSPASGSGSSAARQLPTIKTAGVSAVEAGAALLNASFRQDRDYGYLPLRPDQVSRPFYIVPSTGHIILENFHPLAKYATDFLVAIAEPVSRPRFIHEYKLTPHSLYAAVSVGLETENIIEVLNRMSKVPVPDELCDFIRDCTHSYGKVKMVLKKNKHFVESADPETLRILLRDTVIAQARVPPDEQLAREGAAAAANGTATATFGLEKDKAPTRAGLVIPGTSRPGAGAAGAAGAAAVAGAAAEGKDGADKSREEEDLFTAVVGLDKEDQMDDDDEVHSFEIRESEIEAVKRRCLDLDYRMMEEYDFRHDEVNPTLEIDLKPTAALRPYQEKSLGKMFGNGRARSGIIVLPCGAGKTLVGITAATTIRKSCIVLCTSSVSVMQWRQQFLQWSTIKESAISVFTADQKEKFTGDAGIVVSTYSMVANRQKRSHDSQKMMDFLTSREWGFILLDEVHVVPAAMFRRVVTKIKAHTKLGLTATLVREDDKIDDLNFLIGPKLYEANWMDLAENGHIAKVQCAEVWCDMTPEFYREYLRESARKKMLLYCMNPRKFQACQFLIQYHENRGDKIIVFSDNVYALEAYAKKLGKLYIHGGTPQVERMRILQNFQHNPIVNTIFLSKVGDTSIDLPEATCLIQISSHFGSRRQEAQRLGRILRAKRRNDEGFNAFFYSLVSKDTQEMYYSSKRQGFLVECVLRALASARLEACRTKLTRSVLSRRSQGYAFKVITSLDGLEQLDNLVYPTRAEQIELLQSVLLASETDADRAAAAQGDDVMDGGKDVGGFGAGTPAPFGRRDGAPQATRIAGSLQALSGGQSMAYSERQKSANKQLAKDAKSQRHSLFRKRDEAQKRRAKEKGAG</sequence>
<name>A0A5C5FUY0_9BASI</name>
<feature type="compositionally biased region" description="Low complexity" evidence="15">
    <location>
        <begin position="12"/>
        <end position="31"/>
    </location>
</feature>
<organism evidence="18 19">
    <name type="scientific">Rhodotorula diobovata</name>
    <dbReference type="NCBI Taxonomy" id="5288"/>
    <lineage>
        <taxon>Eukaryota</taxon>
        <taxon>Fungi</taxon>
        <taxon>Dikarya</taxon>
        <taxon>Basidiomycota</taxon>
        <taxon>Pucciniomycotina</taxon>
        <taxon>Microbotryomycetes</taxon>
        <taxon>Sporidiobolales</taxon>
        <taxon>Sporidiobolaceae</taxon>
        <taxon>Rhodotorula</taxon>
    </lineage>
</organism>
<feature type="compositionally biased region" description="Polar residues" evidence="15">
    <location>
        <begin position="1"/>
        <end position="11"/>
    </location>
</feature>
<dbReference type="PROSITE" id="PS51192">
    <property type="entry name" value="HELICASE_ATP_BIND_1"/>
    <property type="match status" value="1"/>
</dbReference>
<dbReference type="AlphaFoldDB" id="A0A5C5FUY0"/>
<feature type="compositionally biased region" description="Basic and acidic residues" evidence="15">
    <location>
        <begin position="1015"/>
        <end position="1031"/>
    </location>
</feature>
<dbReference type="Pfam" id="PF04851">
    <property type="entry name" value="ResIII"/>
    <property type="match status" value="1"/>
</dbReference>
<feature type="domain" description="Helicase C-terminal" evidence="17">
    <location>
        <begin position="726"/>
        <end position="875"/>
    </location>
</feature>
<dbReference type="Pfam" id="PF13625">
    <property type="entry name" value="Helicase_C_3"/>
    <property type="match status" value="1"/>
</dbReference>
<evidence type="ECO:0000256" key="11">
    <source>
        <dbReference type="ARBA" id="ARBA00023242"/>
    </source>
</evidence>
<feature type="compositionally biased region" description="Basic residues" evidence="15">
    <location>
        <begin position="117"/>
        <end position="129"/>
    </location>
</feature>
<dbReference type="SMART" id="SM00487">
    <property type="entry name" value="DEXDc"/>
    <property type="match status" value="1"/>
</dbReference>
<evidence type="ECO:0000256" key="5">
    <source>
        <dbReference type="ARBA" id="ARBA00022801"/>
    </source>
</evidence>
<dbReference type="SUPFAM" id="SSF52540">
    <property type="entry name" value="P-loop containing nucleoside triphosphate hydrolases"/>
    <property type="match status" value="2"/>
</dbReference>
<dbReference type="GO" id="GO:0000112">
    <property type="term" value="C:nucleotide-excision repair factor 3 complex"/>
    <property type="evidence" value="ECO:0007669"/>
    <property type="project" value="TreeGrafter"/>
</dbReference>
<dbReference type="Proteomes" id="UP000311382">
    <property type="component" value="Unassembled WGS sequence"/>
</dbReference>
<keyword evidence="7" id="KW-0067">ATP-binding</keyword>
<accession>A0A5C5FUY0</accession>
<protein>
    <recommendedName>
        <fullName evidence="13">DNA 3'-5' helicase</fullName>
        <ecNumber evidence="13">5.6.2.4</ecNumber>
    </recommendedName>
</protein>
<evidence type="ECO:0000259" key="17">
    <source>
        <dbReference type="PROSITE" id="PS51194"/>
    </source>
</evidence>
<feature type="compositionally biased region" description="Basic and acidic residues" evidence="15">
    <location>
        <begin position="59"/>
        <end position="71"/>
    </location>
</feature>
<evidence type="ECO:0000256" key="6">
    <source>
        <dbReference type="ARBA" id="ARBA00022806"/>
    </source>
</evidence>
<evidence type="ECO:0000256" key="9">
    <source>
        <dbReference type="ARBA" id="ARBA00023204"/>
    </source>
</evidence>
<dbReference type="FunFam" id="3.40.50.300:FF:000117">
    <property type="entry name" value="Putative DNA repair helicase rad25"/>
    <property type="match status" value="1"/>
</dbReference>
<evidence type="ECO:0000259" key="16">
    <source>
        <dbReference type="PROSITE" id="PS51192"/>
    </source>
</evidence>
<dbReference type="InterPro" id="IPR032438">
    <property type="entry name" value="ERCC3_RAD25_C"/>
</dbReference>
<dbReference type="EMBL" id="SOZI01000062">
    <property type="protein sequence ID" value="TNY20628.1"/>
    <property type="molecule type" value="Genomic_DNA"/>
</dbReference>
<evidence type="ECO:0000256" key="4">
    <source>
        <dbReference type="ARBA" id="ARBA00022763"/>
    </source>
</evidence>
<keyword evidence="19" id="KW-1185">Reference proteome</keyword>
<dbReference type="GO" id="GO:0006367">
    <property type="term" value="P:transcription initiation at RNA polymerase II promoter"/>
    <property type="evidence" value="ECO:0007669"/>
    <property type="project" value="InterPro"/>
</dbReference>
<dbReference type="InterPro" id="IPR006935">
    <property type="entry name" value="Helicase/UvrB_N"/>
</dbReference>
<dbReference type="EC" id="5.6.2.4" evidence="13"/>
<evidence type="ECO:0000256" key="7">
    <source>
        <dbReference type="ARBA" id="ARBA00022840"/>
    </source>
</evidence>
<comment type="subcellular location">
    <subcellularLocation>
        <location evidence="1">Nucleus</location>
    </subcellularLocation>
</comment>
<evidence type="ECO:0000256" key="8">
    <source>
        <dbReference type="ARBA" id="ARBA00023125"/>
    </source>
</evidence>
<evidence type="ECO:0000256" key="1">
    <source>
        <dbReference type="ARBA" id="ARBA00004123"/>
    </source>
</evidence>
<evidence type="ECO:0000256" key="12">
    <source>
        <dbReference type="ARBA" id="ARBA00034617"/>
    </source>
</evidence>
<comment type="catalytic activity">
    <reaction evidence="14">
        <text>ATP + H2O = ADP + phosphate + H(+)</text>
        <dbReference type="Rhea" id="RHEA:13065"/>
        <dbReference type="ChEBI" id="CHEBI:15377"/>
        <dbReference type="ChEBI" id="CHEBI:15378"/>
        <dbReference type="ChEBI" id="CHEBI:30616"/>
        <dbReference type="ChEBI" id="CHEBI:43474"/>
        <dbReference type="ChEBI" id="CHEBI:456216"/>
        <dbReference type="EC" id="5.6.2.4"/>
    </reaction>
</comment>
<keyword evidence="4" id="KW-0227">DNA damage</keyword>
<dbReference type="GO" id="GO:0016787">
    <property type="term" value="F:hydrolase activity"/>
    <property type="evidence" value="ECO:0007669"/>
    <property type="project" value="UniProtKB-KW"/>
</dbReference>
<dbReference type="NCBIfam" id="TIGR00603">
    <property type="entry name" value="rad25"/>
    <property type="match status" value="1"/>
</dbReference>
<comment type="catalytic activity">
    <reaction evidence="12">
        <text>Couples ATP hydrolysis with the unwinding of duplex DNA by translocating in the 3'-5' direction.</text>
        <dbReference type="EC" id="5.6.2.4"/>
    </reaction>
</comment>
<dbReference type="CDD" id="cd18029">
    <property type="entry name" value="DEXHc_XPB"/>
    <property type="match status" value="1"/>
</dbReference>
<reference evidence="18 19" key="1">
    <citation type="submission" date="2019-03" db="EMBL/GenBank/DDBJ databases">
        <title>Rhodosporidium diobovatum UCD-FST 08-225 genome sequencing, assembly, and annotation.</title>
        <authorList>
            <person name="Fakankun I.U."/>
            <person name="Fristensky B."/>
            <person name="Levin D.B."/>
        </authorList>
    </citation>
    <scope>NUCLEOTIDE SEQUENCE [LARGE SCALE GENOMIC DNA]</scope>
    <source>
        <strain evidence="18 19">UCD-FST 08-225</strain>
    </source>
</reference>
<comment type="similarity">
    <text evidence="2">Belongs to the helicase family. RAD25/XPB subfamily.</text>
</comment>
<dbReference type="InterPro" id="IPR001161">
    <property type="entry name" value="XPB/Ssl2"/>
</dbReference>
<keyword evidence="6 18" id="KW-0347">Helicase</keyword>
<dbReference type="SMART" id="SM00490">
    <property type="entry name" value="HELICc"/>
    <property type="match status" value="1"/>
</dbReference>
<dbReference type="PRINTS" id="PR00851">
    <property type="entry name" value="XRODRMPGMNTB"/>
</dbReference>
<dbReference type="STRING" id="5288.A0A5C5FUY0"/>
<keyword evidence="8" id="KW-0238">DNA-binding</keyword>
<dbReference type="GO" id="GO:0005675">
    <property type="term" value="C:transcription factor TFIIH holo complex"/>
    <property type="evidence" value="ECO:0007669"/>
    <property type="project" value="TreeGrafter"/>
</dbReference>
<dbReference type="PANTHER" id="PTHR11274:SF0">
    <property type="entry name" value="GENERAL TRANSCRIPTION AND DNA REPAIR FACTOR IIH HELICASE SUBUNIT XPB"/>
    <property type="match status" value="1"/>
</dbReference>
<dbReference type="FunFam" id="3.40.50.300:FF:000077">
    <property type="entry name" value="Probable DNA repair helicase RAD25"/>
    <property type="match status" value="1"/>
</dbReference>
<feature type="region of interest" description="Disordered" evidence="15">
    <location>
        <begin position="1"/>
        <end position="156"/>
    </location>
</feature>
<keyword evidence="11" id="KW-0539">Nucleus</keyword>
<dbReference type="InterPro" id="IPR032830">
    <property type="entry name" value="XPB/Ssl2_N"/>
</dbReference>
<dbReference type="InterPro" id="IPR014001">
    <property type="entry name" value="Helicase_ATP-bd"/>
</dbReference>
<evidence type="ECO:0000256" key="14">
    <source>
        <dbReference type="ARBA" id="ARBA00048988"/>
    </source>
</evidence>
<feature type="region of interest" description="Disordered" evidence="15">
    <location>
        <begin position="987"/>
        <end position="1031"/>
    </location>
</feature>
<evidence type="ECO:0000313" key="19">
    <source>
        <dbReference type="Proteomes" id="UP000311382"/>
    </source>
</evidence>
<dbReference type="PANTHER" id="PTHR11274">
    <property type="entry name" value="RAD25/XP-B DNA REPAIR HELICASE"/>
    <property type="match status" value="1"/>
</dbReference>
<feature type="compositionally biased region" description="Gly residues" evidence="15">
    <location>
        <begin position="136"/>
        <end position="154"/>
    </location>
</feature>
<dbReference type="GO" id="GO:0097550">
    <property type="term" value="C:transcription preinitiation complex"/>
    <property type="evidence" value="ECO:0007669"/>
    <property type="project" value="TreeGrafter"/>
</dbReference>
<evidence type="ECO:0000256" key="13">
    <source>
        <dbReference type="ARBA" id="ARBA00034808"/>
    </source>
</evidence>
<dbReference type="Pfam" id="PF16203">
    <property type="entry name" value="ERCC3_RAD25_C"/>
    <property type="match status" value="2"/>
</dbReference>
<feature type="domain" description="Helicase ATP-binding" evidence="16">
    <location>
        <begin position="510"/>
        <end position="672"/>
    </location>
</feature>
<evidence type="ECO:0000256" key="15">
    <source>
        <dbReference type="SAM" id="MobiDB-lite"/>
    </source>
</evidence>
<dbReference type="InterPro" id="IPR050615">
    <property type="entry name" value="ATP-dep_DNA_Helicase"/>
</dbReference>
<dbReference type="InterPro" id="IPR001650">
    <property type="entry name" value="Helicase_C-like"/>
</dbReference>
<dbReference type="CDD" id="cd18789">
    <property type="entry name" value="SF2_C_XPB"/>
    <property type="match status" value="1"/>
</dbReference>